<evidence type="ECO:0000313" key="2">
    <source>
        <dbReference type="EMBL" id="KAA0677612.1"/>
    </source>
</evidence>
<organism evidence="2 3">
    <name type="scientific">Roseomonas genomospecies 6</name>
    <dbReference type="NCBI Taxonomy" id="214106"/>
    <lineage>
        <taxon>Bacteria</taxon>
        <taxon>Pseudomonadati</taxon>
        <taxon>Pseudomonadota</taxon>
        <taxon>Alphaproteobacteria</taxon>
        <taxon>Acetobacterales</taxon>
        <taxon>Roseomonadaceae</taxon>
        <taxon>Roseomonas</taxon>
    </lineage>
</organism>
<reference evidence="2 3" key="1">
    <citation type="submission" date="2018-07" db="EMBL/GenBank/DDBJ databases">
        <title>Genome sequence of Azospirillum sp. ATCC 49961.</title>
        <authorList>
            <person name="Sant'Anna F.H."/>
            <person name="Baldani J.I."/>
            <person name="Zilli J.E."/>
            <person name="Reis V.M."/>
            <person name="Hartmann A."/>
            <person name="Cruz L."/>
            <person name="de Souza E.M."/>
            <person name="de Oliveira Pedrosa F."/>
            <person name="Passaglia L.M.P."/>
        </authorList>
    </citation>
    <scope>NUCLEOTIDE SEQUENCE [LARGE SCALE GENOMIC DNA]</scope>
    <source>
        <strain evidence="2 3">ATCC 49961</strain>
    </source>
</reference>
<sequence>MLDLDLVAKLIVPEARALAATLPERHVQAKVARLYLATLEHMRGAPKDRQGRPLTAAPNDKSPDDTSTRKNRQHYRNSVTFGHGIQLRNALQLYDEAVETGDQDLKIGSLYLMRESLDWLRAYPPRDPAVTIKRIQGQGWKTYRRRNERPAGGAKRVLKGQDHVRSGLIWGEVDEDSVYRAGIAVQLLTGFRPVELQRGVQVTIDEERQALELVTRTAKTHNGKYGQPERYHLTAIDLPWAHFLAELAREKGGSTIVRIPRANGLAHRYWKIGQSLIEKGLIPPGTSVSAYLKRNEINGILEQHDPLVSEVGTGHKLKVNRAAAKEG</sequence>
<feature type="region of interest" description="Disordered" evidence="1">
    <location>
        <begin position="45"/>
        <end position="76"/>
    </location>
</feature>
<protein>
    <submittedName>
        <fullName evidence="2">Uncharacterized protein</fullName>
    </submittedName>
</protein>
<evidence type="ECO:0000256" key="1">
    <source>
        <dbReference type="SAM" id="MobiDB-lite"/>
    </source>
</evidence>
<evidence type="ECO:0000313" key="3">
    <source>
        <dbReference type="Proteomes" id="UP000480854"/>
    </source>
</evidence>
<accession>A0A9W7KQE6</accession>
<name>A0A9W7KQE6_9PROT</name>
<proteinExistence type="predicted"/>
<keyword evidence="3" id="KW-1185">Reference proteome</keyword>
<comment type="caution">
    <text evidence="2">The sequence shown here is derived from an EMBL/GenBank/DDBJ whole genome shotgun (WGS) entry which is preliminary data.</text>
</comment>
<dbReference type="AlphaFoldDB" id="A0A9W7KQE6"/>
<dbReference type="EMBL" id="QOKW01000022">
    <property type="protein sequence ID" value="KAA0677612.1"/>
    <property type="molecule type" value="Genomic_DNA"/>
</dbReference>
<dbReference type="RefSeq" id="WP_149471082.1">
    <property type="nucleotide sequence ID" value="NZ_QOKW01000022.1"/>
</dbReference>
<dbReference type="OrthoDB" id="7737283at2"/>
<gene>
    <name evidence="2" type="ORF">DS843_22495</name>
</gene>
<dbReference type="Proteomes" id="UP000480854">
    <property type="component" value="Unassembled WGS sequence"/>
</dbReference>